<dbReference type="Proteomes" id="UP001580928">
    <property type="component" value="Unassembled WGS sequence"/>
</dbReference>
<dbReference type="PANTHER" id="PTHR21666">
    <property type="entry name" value="PEPTIDASE-RELATED"/>
    <property type="match status" value="1"/>
</dbReference>
<dbReference type="Pfam" id="PF01551">
    <property type="entry name" value="Peptidase_M23"/>
    <property type="match status" value="1"/>
</dbReference>
<sequence>MRNKKLYFIILFFSVFIIACSDRITGDLFKGQTPHERYIEQLENAGLAESLLYDRWLAASDRSLQSPIAISVPYQEKAYFGANEPNATGYAFDARDGEQLQIKVVAQSTDSVILFMDLFAVAQDTTESHLHLISAEVDSTSLSYTVKRNGQYILRVQPELLSDVSYDLQITAEPSLANPVAEDAEQHIGSFFGVDREGGRRSHEGIDIFADRLTPAVAAANGVISRVGTNNLGGKIVFLRPENRSINLYYAHLDSQTVTSGKRVSVGDTVGLIGNTGNARTTPPHLHFGIYTSTGAVDPLPFVRPGKSTPPSIRSDIERIGDTLRMRSTDQNISIHSPLIIEAAALNGYRGILPDKRKVFVSRNQVTDASKPLRTIRLERSQSIHREPNPLAAVLTSYPAGEQVRVLAEIDNFYLIEKDFIKGWIQSN</sequence>
<evidence type="ECO:0000313" key="2">
    <source>
        <dbReference type="EMBL" id="MFB5946482.1"/>
    </source>
</evidence>
<gene>
    <name evidence="2" type="ORF">WKR92_11625</name>
</gene>
<dbReference type="Gene3D" id="2.60.120.380">
    <property type="match status" value="1"/>
</dbReference>
<reference evidence="2 3" key="1">
    <citation type="submission" date="2024-04" db="EMBL/GenBank/DDBJ databases">
        <title>Albibacterium profundi sp. nov., isolated from sediment of the Challenger Deep of Mariana Trench.</title>
        <authorList>
            <person name="Wang Y."/>
        </authorList>
    </citation>
    <scope>NUCLEOTIDE SEQUENCE [LARGE SCALE GENOMIC DNA]</scope>
    <source>
        <strain evidence="2 3">RHL897</strain>
    </source>
</reference>
<dbReference type="Gene3D" id="2.70.70.10">
    <property type="entry name" value="Glucose Permease (Domain IIA)"/>
    <property type="match status" value="1"/>
</dbReference>
<dbReference type="GO" id="GO:0016787">
    <property type="term" value="F:hydrolase activity"/>
    <property type="evidence" value="ECO:0007669"/>
    <property type="project" value="UniProtKB-KW"/>
</dbReference>
<dbReference type="PROSITE" id="PS51257">
    <property type="entry name" value="PROKAR_LIPOPROTEIN"/>
    <property type="match status" value="1"/>
</dbReference>
<dbReference type="SUPFAM" id="SSF51261">
    <property type="entry name" value="Duplicated hybrid motif"/>
    <property type="match status" value="1"/>
</dbReference>
<dbReference type="EC" id="3.4.-.-" evidence="2"/>
<dbReference type="RefSeq" id="WP_375558011.1">
    <property type="nucleotide sequence ID" value="NZ_JBBVGT010000003.1"/>
</dbReference>
<keyword evidence="3" id="KW-1185">Reference proteome</keyword>
<dbReference type="InterPro" id="IPR016047">
    <property type="entry name" value="M23ase_b-sheet_dom"/>
</dbReference>
<dbReference type="PANTHER" id="PTHR21666:SF268">
    <property type="entry name" value="PEPTIDASE M23 DOMAIN-CONTAINING PROTEIN"/>
    <property type="match status" value="1"/>
</dbReference>
<comment type="caution">
    <text evidence="2">The sequence shown here is derived from an EMBL/GenBank/DDBJ whole genome shotgun (WGS) entry which is preliminary data.</text>
</comment>
<dbReference type="InterPro" id="IPR050570">
    <property type="entry name" value="Cell_wall_metabolism_enzyme"/>
</dbReference>
<accession>A0ABV5CG10</accession>
<keyword evidence="2" id="KW-0378">Hydrolase</keyword>
<dbReference type="EMBL" id="JBBVGT010000003">
    <property type="protein sequence ID" value="MFB5946482.1"/>
    <property type="molecule type" value="Genomic_DNA"/>
</dbReference>
<protein>
    <submittedName>
        <fullName evidence="2">M23 family metallopeptidase</fullName>
        <ecNumber evidence="2">3.4.-.-</ecNumber>
    </submittedName>
</protein>
<feature type="domain" description="M23ase beta-sheet core" evidence="1">
    <location>
        <begin position="202"/>
        <end position="299"/>
    </location>
</feature>
<name>A0ABV5CG10_9SPHI</name>
<organism evidence="2 3">
    <name type="scientific">Albibacterium profundi</name>
    <dbReference type="NCBI Taxonomy" id="3134906"/>
    <lineage>
        <taxon>Bacteria</taxon>
        <taxon>Pseudomonadati</taxon>
        <taxon>Bacteroidota</taxon>
        <taxon>Sphingobacteriia</taxon>
        <taxon>Sphingobacteriales</taxon>
        <taxon>Sphingobacteriaceae</taxon>
        <taxon>Albibacterium</taxon>
    </lineage>
</organism>
<proteinExistence type="predicted"/>
<evidence type="ECO:0000259" key="1">
    <source>
        <dbReference type="Pfam" id="PF01551"/>
    </source>
</evidence>
<dbReference type="CDD" id="cd12797">
    <property type="entry name" value="M23_peptidase"/>
    <property type="match status" value="1"/>
</dbReference>
<dbReference type="InterPro" id="IPR011055">
    <property type="entry name" value="Dup_hybrid_motif"/>
</dbReference>
<evidence type="ECO:0000313" key="3">
    <source>
        <dbReference type="Proteomes" id="UP001580928"/>
    </source>
</evidence>